<reference evidence="4 5" key="1">
    <citation type="submission" date="2016-11" db="EMBL/GenBank/DDBJ databases">
        <authorList>
            <person name="Jaros S."/>
            <person name="Januszkiewicz K."/>
            <person name="Wedrychowicz H."/>
        </authorList>
    </citation>
    <scope>NUCLEOTIDE SEQUENCE [LARGE SCALE GENOMIC DNA]</scope>
    <source>
        <strain evidence="4 5">DSM 18772</strain>
    </source>
</reference>
<dbReference type="SUPFAM" id="SSF51735">
    <property type="entry name" value="NAD(P)-binding Rossmann-fold domains"/>
    <property type="match status" value="1"/>
</dbReference>
<dbReference type="Gene3D" id="3.40.50.720">
    <property type="entry name" value="NAD(P)-binding Rossmann-like Domain"/>
    <property type="match status" value="1"/>
</dbReference>
<evidence type="ECO:0000313" key="4">
    <source>
        <dbReference type="EMBL" id="SHJ42616.1"/>
    </source>
</evidence>
<dbReference type="PANTHER" id="PTHR11092:SF0">
    <property type="entry name" value="EPIMERASE FAMILY PROTEIN SDR39U1"/>
    <property type="match status" value="1"/>
</dbReference>
<dbReference type="Pfam" id="PF01370">
    <property type="entry name" value="Epimerase"/>
    <property type="match status" value="1"/>
</dbReference>
<dbReference type="InParanoid" id="A0A1M6J7D9"/>
<evidence type="ECO:0000259" key="2">
    <source>
        <dbReference type="Pfam" id="PF01370"/>
    </source>
</evidence>
<dbReference type="InterPro" id="IPR010099">
    <property type="entry name" value="SDR39U1"/>
</dbReference>
<gene>
    <name evidence="4" type="ORF">SAMN02745181_2031</name>
</gene>
<keyword evidence="5" id="KW-1185">Reference proteome</keyword>
<dbReference type="RefSeq" id="WP_143183597.1">
    <property type="nucleotide sequence ID" value="NZ_FQYR01000003.1"/>
</dbReference>
<feature type="domain" description="NAD-dependent epimerase/dehydratase" evidence="2">
    <location>
        <begin position="6"/>
        <end position="229"/>
    </location>
</feature>
<feature type="domain" description="DUF1731" evidence="3">
    <location>
        <begin position="258"/>
        <end position="298"/>
    </location>
</feature>
<sequence>MKKRTIVISGANGFIGRYLSRFYRDNGWRVVAIARSEKGLATGVDYHPWDGMTLGDWAKALDGAELLVNLAGRSVNCRYGEKNKRTIRESRVQSTQVLGEAIRRCSNPPALWVNSSTATIYRHAEDRPQGDFDGELGTGFSVEVAKSWEESFFGAEVPGTVRKVAMRTAIVFAEEKGTVWDVLVKLSKKWLGGTMGNGRQKVSWIHIGDFCRVVEWLRLHEEASGVYNVSAPNPIDNRELMKQARKAAGRCFGLPSAKWMLEIGAFFLRTETELILKSRWVVPTRLLEEGFEFRSEEFGEMFNKWRKD</sequence>
<dbReference type="AlphaFoldDB" id="A0A1M6J7D9"/>
<comment type="similarity">
    <text evidence="1">Belongs to the NAD(P)-dependent epimerase/dehydratase family. SDR39U1 subfamily.</text>
</comment>
<dbReference type="NCBIfam" id="TIGR01777">
    <property type="entry name" value="yfcH"/>
    <property type="match status" value="1"/>
</dbReference>
<dbReference type="PANTHER" id="PTHR11092">
    <property type="entry name" value="SUGAR NUCLEOTIDE EPIMERASE RELATED"/>
    <property type="match status" value="1"/>
</dbReference>
<dbReference type="InterPro" id="IPR001509">
    <property type="entry name" value="Epimerase_deHydtase"/>
</dbReference>
<dbReference type="InterPro" id="IPR013549">
    <property type="entry name" value="DUF1731"/>
</dbReference>
<evidence type="ECO:0008006" key="6">
    <source>
        <dbReference type="Google" id="ProtNLM"/>
    </source>
</evidence>
<evidence type="ECO:0000259" key="3">
    <source>
        <dbReference type="Pfam" id="PF08338"/>
    </source>
</evidence>
<evidence type="ECO:0000256" key="1">
    <source>
        <dbReference type="ARBA" id="ARBA00009353"/>
    </source>
</evidence>
<accession>A0A1M6J7D9</accession>
<protein>
    <recommendedName>
        <fullName evidence="6">TIGR01777 family protein</fullName>
    </recommendedName>
</protein>
<dbReference type="EMBL" id="FQYR01000003">
    <property type="protein sequence ID" value="SHJ42616.1"/>
    <property type="molecule type" value="Genomic_DNA"/>
</dbReference>
<evidence type="ECO:0000313" key="5">
    <source>
        <dbReference type="Proteomes" id="UP000184510"/>
    </source>
</evidence>
<dbReference type="STRING" id="1123071.SAMN02745181_2031"/>
<dbReference type="Pfam" id="PF08338">
    <property type="entry name" value="DUF1731"/>
    <property type="match status" value="1"/>
</dbReference>
<organism evidence="4 5">
    <name type="scientific">Rubritalea squalenifaciens DSM 18772</name>
    <dbReference type="NCBI Taxonomy" id="1123071"/>
    <lineage>
        <taxon>Bacteria</taxon>
        <taxon>Pseudomonadati</taxon>
        <taxon>Verrucomicrobiota</taxon>
        <taxon>Verrucomicrobiia</taxon>
        <taxon>Verrucomicrobiales</taxon>
        <taxon>Rubritaleaceae</taxon>
        <taxon>Rubritalea</taxon>
    </lineage>
</organism>
<name>A0A1M6J7D9_9BACT</name>
<dbReference type="Proteomes" id="UP000184510">
    <property type="component" value="Unassembled WGS sequence"/>
</dbReference>
<proteinExistence type="inferred from homology"/>
<dbReference type="InterPro" id="IPR036291">
    <property type="entry name" value="NAD(P)-bd_dom_sf"/>
</dbReference>
<dbReference type="OrthoDB" id="9801773at2"/>